<evidence type="ECO:0000313" key="2">
    <source>
        <dbReference type="Proteomes" id="UP000324831"/>
    </source>
</evidence>
<dbReference type="AlphaFoldDB" id="A0A478FQP5"/>
<proteinExistence type="predicted"/>
<protein>
    <submittedName>
        <fullName evidence="1">Uncharacterized protein</fullName>
    </submittedName>
</protein>
<accession>A0A478FQP5</accession>
<sequence length="254" mass="28283">MDPLKAAAAAGTGAVLLGGGGWGLSMALSNNSMPDYVPLTNPTGTYFTDNKDYFAAVNGNENWWRWSYKNRWSVKKPTTGKFQNVTSGDGDKDSIKKVCEDAYTKGTDDISANATNDKYLESEVWYFCSAVEEKPKTISQVAEEKKIYDAINNSYGKEKASNLVAVTGNDSFWLEQERLFFKEENKSDRSGAKASETGNPLFRNLFAKRNKTREEQDTLRNACKEAYKSNKDESVEGNKVQEADVLKFCSVKGE</sequence>
<reference evidence="1 2" key="1">
    <citation type="submission" date="2019-01" db="EMBL/GenBank/DDBJ databases">
        <title>Draft genome sequences of Candidatus Mycoplasma haemohominis SWG34-3 identified from a patient with pyrexia, anemia and liver dysfunction.</title>
        <authorList>
            <person name="Sekizuka T."/>
            <person name="Hattori N."/>
            <person name="Katano H."/>
            <person name="Takuma T."/>
            <person name="Ito T."/>
            <person name="Arai N."/>
            <person name="Yanai R."/>
            <person name="Ishii S."/>
            <person name="Miura Y."/>
            <person name="Tokunaga T."/>
            <person name="Watanabe H."/>
            <person name="Nomura N."/>
            <person name="Eguchi J."/>
            <person name="Arai T."/>
            <person name="Hasegawa H."/>
            <person name="Nakamaki T."/>
            <person name="Wakita T."/>
            <person name="Niki Y."/>
            <person name="Kuroda M."/>
        </authorList>
    </citation>
    <scope>NUCLEOTIDE SEQUENCE [LARGE SCALE GENOMIC DNA]</scope>
    <source>
        <strain evidence="1">SWG34-3</strain>
    </source>
</reference>
<comment type="caution">
    <text evidence="1">The sequence shown here is derived from an EMBL/GenBank/DDBJ whole genome shotgun (WGS) entry which is preliminary data.</text>
</comment>
<evidence type="ECO:0000313" key="1">
    <source>
        <dbReference type="EMBL" id="GCE63793.1"/>
    </source>
</evidence>
<dbReference type="Proteomes" id="UP000324831">
    <property type="component" value="Unassembled WGS sequence"/>
</dbReference>
<gene>
    <name evidence="1" type="ORF">MHSWG343_08000</name>
</gene>
<organism evidence="1 2">
    <name type="scientific">Candidatus Mycoplasma haematohominis</name>
    <dbReference type="NCBI Taxonomy" id="1494318"/>
    <lineage>
        <taxon>Bacteria</taxon>
        <taxon>Bacillati</taxon>
        <taxon>Mycoplasmatota</taxon>
        <taxon>Mollicutes</taxon>
        <taxon>Mycoplasmataceae</taxon>
        <taxon>Mycoplasma</taxon>
    </lineage>
</organism>
<name>A0A478FQP5_9MOLU</name>
<dbReference type="EMBL" id="BIMN01000004">
    <property type="protein sequence ID" value="GCE63793.1"/>
    <property type="molecule type" value="Genomic_DNA"/>
</dbReference>
<dbReference type="RefSeq" id="WP_216083242.1">
    <property type="nucleotide sequence ID" value="NZ_CACTIB010000020.1"/>
</dbReference>